<feature type="compositionally biased region" description="Low complexity" evidence="1">
    <location>
        <begin position="62"/>
        <end position="77"/>
    </location>
</feature>
<accession>A0A7S2GIJ3</accession>
<name>A0A7S2GIJ3_9DINO</name>
<sequence>MAAQNTLASHGARPLAERDRLRIAQALRSATLEVGPAAGRTDGDEAEPPSPSDSAGAEGFTSMSLKSELAEAASSGSQHDGPPSAAKLLENDLWARYARAPPPAAARRPPGDSVGRQRMKRRLRRTAGLRRWCKARRGTGKLYWKWRGP</sequence>
<feature type="region of interest" description="Disordered" evidence="1">
    <location>
        <begin position="30"/>
        <end position="130"/>
    </location>
</feature>
<feature type="compositionally biased region" description="Basic residues" evidence="1">
    <location>
        <begin position="117"/>
        <end position="130"/>
    </location>
</feature>
<protein>
    <submittedName>
        <fullName evidence="2">Uncharacterized protein</fullName>
    </submittedName>
</protein>
<organism evidence="2">
    <name type="scientific">Alexandrium andersonii</name>
    <dbReference type="NCBI Taxonomy" id="327968"/>
    <lineage>
        <taxon>Eukaryota</taxon>
        <taxon>Sar</taxon>
        <taxon>Alveolata</taxon>
        <taxon>Dinophyceae</taxon>
        <taxon>Gonyaulacales</taxon>
        <taxon>Pyrocystaceae</taxon>
        <taxon>Alexandrium</taxon>
    </lineage>
</organism>
<evidence type="ECO:0000313" key="2">
    <source>
        <dbReference type="EMBL" id="CAD9450691.1"/>
    </source>
</evidence>
<evidence type="ECO:0000256" key="1">
    <source>
        <dbReference type="SAM" id="MobiDB-lite"/>
    </source>
</evidence>
<proteinExistence type="predicted"/>
<gene>
    <name evidence="2" type="ORF">AAND1436_LOCUS24586</name>
</gene>
<dbReference type="EMBL" id="HBGQ01050527">
    <property type="protein sequence ID" value="CAD9450691.1"/>
    <property type="molecule type" value="Transcribed_RNA"/>
</dbReference>
<reference evidence="2" key="1">
    <citation type="submission" date="2021-01" db="EMBL/GenBank/DDBJ databases">
        <authorList>
            <person name="Corre E."/>
            <person name="Pelletier E."/>
            <person name="Niang G."/>
            <person name="Scheremetjew M."/>
            <person name="Finn R."/>
            <person name="Kale V."/>
            <person name="Holt S."/>
            <person name="Cochrane G."/>
            <person name="Meng A."/>
            <person name="Brown T."/>
            <person name="Cohen L."/>
        </authorList>
    </citation>
    <scope>NUCLEOTIDE SEQUENCE</scope>
    <source>
        <strain evidence="2">CCMP2222</strain>
    </source>
</reference>
<dbReference type="AlphaFoldDB" id="A0A7S2GIJ3"/>